<protein>
    <submittedName>
        <fullName evidence="1">Uncharacterized protein</fullName>
    </submittedName>
</protein>
<sequence>MMKPPTRGLLLWVSLAEKGFYGFKPTVCALCCWKTYDILQCPEREYFPEFLQKHINMRNNSKRHWNNPYSEFYTPSLKKYIYFMWACNLQYFEQPDVPQELPVEDKISILLEANELYIERTNQGFQIQALNCENIYDDHEEIGAETEEPPASYSRPRAETPLLIVKLFPQNLPPPKSMCQTQPVKMLQRNTLRLRLEANQP</sequence>
<reference evidence="1 2" key="1">
    <citation type="submission" date="2018-10" db="EMBL/GenBank/DDBJ databases">
        <title>A high-quality apple genome assembly.</title>
        <authorList>
            <person name="Hu J."/>
        </authorList>
    </citation>
    <scope>NUCLEOTIDE SEQUENCE [LARGE SCALE GENOMIC DNA]</scope>
    <source>
        <strain evidence="2">cv. HFTH1</strain>
        <tissue evidence="1">Young leaf</tissue>
    </source>
</reference>
<dbReference type="Proteomes" id="UP000290289">
    <property type="component" value="Chromosome 2"/>
</dbReference>
<evidence type="ECO:0000313" key="2">
    <source>
        <dbReference type="Proteomes" id="UP000290289"/>
    </source>
</evidence>
<name>A0A498KGJ2_MALDO</name>
<organism evidence="1 2">
    <name type="scientific">Malus domestica</name>
    <name type="common">Apple</name>
    <name type="synonym">Pyrus malus</name>
    <dbReference type="NCBI Taxonomy" id="3750"/>
    <lineage>
        <taxon>Eukaryota</taxon>
        <taxon>Viridiplantae</taxon>
        <taxon>Streptophyta</taxon>
        <taxon>Embryophyta</taxon>
        <taxon>Tracheophyta</taxon>
        <taxon>Spermatophyta</taxon>
        <taxon>Magnoliopsida</taxon>
        <taxon>eudicotyledons</taxon>
        <taxon>Gunneridae</taxon>
        <taxon>Pentapetalae</taxon>
        <taxon>rosids</taxon>
        <taxon>fabids</taxon>
        <taxon>Rosales</taxon>
        <taxon>Rosaceae</taxon>
        <taxon>Amygdaloideae</taxon>
        <taxon>Maleae</taxon>
        <taxon>Malus</taxon>
    </lineage>
</organism>
<comment type="caution">
    <text evidence="1">The sequence shown here is derived from an EMBL/GenBank/DDBJ whole genome shotgun (WGS) entry which is preliminary data.</text>
</comment>
<proteinExistence type="predicted"/>
<dbReference type="EMBL" id="RDQH01000328">
    <property type="protein sequence ID" value="RXI06798.1"/>
    <property type="molecule type" value="Genomic_DNA"/>
</dbReference>
<evidence type="ECO:0000313" key="1">
    <source>
        <dbReference type="EMBL" id="RXI06798.1"/>
    </source>
</evidence>
<keyword evidence="2" id="KW-1185">Reference proteome</keyword>
<dbReference type="AlphaFoldDB" id="A0A498KGJ2"/>
<accession>A0A498KGJ2</accession>
<gene>
    <name evidence="1" type="ORF">DVH24_025934</name>
</gene>